<dbReference type="Proteomes" id="UP001620520">
    <property type="component" value="Unassembled WGS sequence"/>
</dbReference>
<dbReference type="RefSeq" id="WP_189020072.1">
    <property type="nucleotide sequence ID" value="NZ_BMPM01000008.1"/>
</dbReference>
<evidence type="ECO:0000313" key="1">
    <source>
        <dbReference type="EMBL" id="MFK4637580.1"/>
    </source>
</evidence>
<proteinExistence type="predicted"/>
<organism evidence="1 2">
    <name type="scientific">Paenarthrobacter histidinolovorans</name>
    <dbReference type="NCBI Taxonomy" id="43664"/>
    <lineage>
        <taxon>Bacteria</taxon>
        <taxon>Bacillati</taxon>
        <taxon>Actinomycetota</taxon>
        <taxon>Actinomycetes</taxon>
        <taxon>Micrococcales</taxon>
        <taxon>Micrococcaceae</taxon>
        <taxon>Paenarthrobacter</taxon>
    </lineage>
</organism>
<sequence length="72" mass="7777">MEKIQPAGKDKKLKTVRSGDHVRIGGELFQVSSVEPQTDSPNIRLELQGHDGGSVTLIGLPKTRVELALKAT</sequence>
<accession>A0ABW8N3Z2</accession>
<evidence type="ECO:0000313" key="2">
    <source>
        <dbReference type="Proteomes" id="UP001620520"/>
    </source>
</evidence>
<gene>
    <name evidence="1" type="ORF">ABIA52_000469</name>
</gene>
<comment type="caution">
    <text evidence="1">The sequence shown here is derived from an EMBL/GenBank/DDBJ whole genome shotgun (WGS) entry which is preliminary data.</text>
</comment>
<name>A0ABW8N3Z2_9MICC</name>
<dbReference type="EMBL" id="JBIYEW010000003">
    <property type="protein sequence ID" value="MFK4637580.1"/>
    <property type="molecule type" value="Genomic_DNA"/>
</dbReference>
<reference evidence="1 2" key="1">
    <citation type="submission" date="2024-10" db="EMBL/GenBank/DDBJ databases">
        <title>Novel secondary metabolite-producing bacteria for plant disease control.</title>
        <authorList>
            <person name="Chevrette M."/>
        </authorList>
    </citation>
    <scope>NUCLEOTIDE SEQUENCE [LARGE SCALE GENOMIC DNA]</scope>
    <source>
        <strain evidence="1 2">J30 TE3557</strain>
    </source>
</reference>
<protein>
    <submittedName>
        <fullName evidence="1">Uncharacterized protein</fullName>
    </submittedName>
</protein>
<keyword evidence="2" id="KW-1185">Reference proteome</keyword>